<proteinExistence type="inferred from homology"/>
<comment type="caution">
    <text evidence="5">The sequence shown here is derived from an EMBL/GenBank/DDBJ whole genome shotgun (WGS) entry which is preliminary data.</text>
</comment>
<feature type="compositionally biased region" description="Basic and acidic residues" evidence="3">
    <location>
        <begin position="168"/>
        <end position="188"/>
    </location>
</feature>
<evidence type="ECO:0000256" key="2">
    <source>
        <dbReference type="ARBA" id="ARBA00023054"/>
    </source>
</evidence>
<gene>
    <name evidence="5" type="ORF">CTEN210_04173</name>
</gene>
<comment type="similarity">
    <text evidence="1">Belongs to the NSRP1 family.</text>
</comment>
<sequence>MFNLKEAASKKKKGSFGLNKRCKKSVFGNDSSSDEDETGPSSSTNKATSRQNFNKDLLAEQAALRKRAEKAMTSSTDVYNYDEDYESFSAGHAFDKTTQQEPQDVSGEKPKSRYIENLLQKAKERQYEREIVLERIIAKEQAEEDLSADYRDKEKFVTKSYKRKLEEREAWLKQDAEKQKRDEERDVSKQNAGVAMMGFYGNLSRIGAGHAGEEGVHTDANRETDRNEKNRNRKDNSGDIGEINDATYQPEVDNTSNSRQDESFESKKHRSTKESYLDSKNTEEVEIEYEIAHQSLRVQTLQKIFKARDRYLKRKADREEAIRSN</sequence>
<name>A0AAD3CLD1_9STRA</name>
<evidence type="ECO:0000256" key="3">
    <source>
        <dbReference type="SAM" id="MobiDB-lite"/>
    </source>
</evidence>
<feature type="region of interest" description="Disordered" evidence="3">
    <location>
        <begin position="168"/>
        <end position="193"/>
    </location>
</feature>
<reference evidence="5 6" key="1">
    <citation type="journal article" date="2021" name="Sci. Rep.">
        <title>The genome of the diatom Chaetoceros tenuissimus carries an ancient integrated fragment of an extant virus.</title>
        <authorList>
            <person name="Hongo Y."/>
            <person name="Kimura K."/>
            <person name="Takaki Y."/>
            <person name="Yoshida Y."/>
            <person name="Baba S."/>
            <person name="Kobayashi G."/>
            <person name="Nagasaki K."/>
            <person name="Hano T."/>
            <person name="Tomaru Y."/>
        </authorList>
    </citation>
    <scope>NUCLEOTIDE SEQUENCE [LARGE SCALE GENOMIC DNA]</scope>
    <source>
        <strain evidence="5 6">NIES-3715</strain>
    </source>
</reference>
<organism evidence="5 6">
    <name type="scientific">Chaetoceros tenuissimus</name>
    <dbReference type="NCBI Taxonomy" id="426638"/>
    <lineage>
        <taxon>Eukaryota</taxon>
        <taxon>Sar</taxon>
        <taxon>Stramenopiles</taxon>
        <taxon>Ochrophyta</taxon>
        <taxon>Bacillariophyta</taxon>
        <taxon>Coscinodiscophyceae</taxon>
        <taxon>Chaetocerotophycidae</taxon>
        <taxon>Chaetocerotales</taxon>
        <taxon>Chaetocerotaceae</taxon>
        <taxon>Chaetoceros</taxon>
    </lineage>
</organism>
<accession>A0AAD3CLD1</accession>
<evidence type="ECO:0000259" key="4">
    <source>
        <dbReference type="Pfam" id="PF09745"/>
    </source>
</evidence>
<evidence type="ECO:0000256" key="1">
    <source>
        <dbReference type="ARBA" id="ARBA00010126"/>
    </source>
</evidence>
<feature type="domain" description="Nuclear speckle splicing regulatory protein 1 N-terminal" evidence="4">
    <location>
        <begin position="65"/>
        <end position="190"/>
    </location>
</feature>
<dbReference type="EMBL" id="BLLK01000023">
    <property type="protein sequence ID" value="GFH47698.1"/>
    <property type="molecule type" value="Genomic_DNA"/>
</dbReference>
<protein>
    <submittedName>
        <fullName evidence="5">Coiled-coil domain-containing protein 55</fullName>
    </submittedName>
</protein>
<dbReference type="AlphaFoldDB" id="A0AAD3CLD1"/>
<feature type="region of interest" description="Disordered" evidence="3">
    <location>
        <begin position="90"/>
        <end position="112"/>
    </location>
</feature>
<feature type="compositionally biased region" description="Polar residues" evidence="3">
    <location>
        <begin position="39"/>
        <end position="54"/>
    </location>
</feature>
<evidence type="ECO:0000313" key="6">
    <source>
        <dbReference type="Proteomes" id="UP001054902"/>
    </source>
</evidence>
<dbReference type="PANTHER" id="PTHR30060">
    <property type="entry name" value="INNER MEMBRANE PROTEIN"/>
    <property type="match status" value="1"/>
</dbReference>
<dbReference type="Pfam" id="PF09745">
    <property type="entry name" value="NSRP1_N"/>
    <property type="match status" value="1"/>
</dbReference>
<dbReference type="InterPro" id="IPR018612">
    <property type="entry name" value="NSRP1_N"/>
</dbReference>
<dbReference type="Proteomes" id="UP001054902">
    <property type="component" value="Unassembled WGS sequence"/>
</dbReference>
<dbReference type="GO" id="GO:0000381">
    <property type="term" value="P:regulation of alternative mRNA splicing, via spliceosome"/>
    <property type="evidence" value="ECO:0007669"/>
    <property type="project" value="InterPro"/>
</dbReference>
<dbReference type="PANTHER" id="PTHR30060:SF0">
    <property type="entry name" value="COILED-COIL PROTEIN (DUF2040)-RELATED"/>
    <property type="match status" value="1"/>
</dbReference>
<feature type="compositionally biased region" description="Basic and acidic residues" evidence="3">
    <location>
        <begin position="259"/>
        <end position="282"/>
    </location>
</feature>
<keyword evidence="6" id="KW-1185">Reference proteome</keyword>
<keyword evidence="2" id="KW-0175">Coiled coil</keyword>
<feature type="region of interest" description="Disordered" evidence="3">
    <location>
        <begin position="205"/>
        <end position="282"/>
    </location>
</feature>
<feature type="region of interest" description="Disordered" evidence="3">
    <location>
        <begin position="21"/>
        <end position="57"/>
    </location>
</feature>
<feature type="compositionally biased region" description="Basic and acidic residues" evidence="3">
    <location>
        <begin position="211"/>
        <end position="237"/>
    </location>
</feature>
<evidence type="ECO:0000313" key="5">
    <source>
        <dbReference type="EMBL" id="GFH47698.1"/>
    </source>
</evidence>